<dbReference type="EMBL" id="CAICTM010001466">
    <property type="protein sequence ID" value="CAB9523888.1"/>
    <property type="molecule type" value="Genomic_DNA"/>
</dbReference>
<proteinExistence type="predicted"/>
<sequence length="233" mass="26237">MVHPETETTEQNADDSFDLESLFNTGAHKNKNASKRKPTMTGSVAENSRRLRRKTGTDQNDTLLAVPENINVNVSEDGDEEEEGSKGSITNASSEDFEGKVRAVIDMKIGDDFENVIRKKFVKSIRDPITKSTKESLERFKSDVLPKLNVAKDHAADAHNKTLHLQMMLEEDRQNERRFQKFVVEKLGQLYARLDAQGEWMYRRFGRMGDGKAPPSSGRSGTNTGSRNSKMDV</sequence>
<feature type="region of interest" description="Disordered" evidence="1">
    <location>
        <begin position="1"/>
        <end position="93"/>
    </location>
</feature>
<accession>A0A9N8HV63</accession>
<evidence type="ECO:0000313" key="3">
    <source>
        <dbReference type="Proteomes" id="UP001153069"/>
    </source>
</evidence>
<name>A0A9N8HV63_9STRA</name>
<evidence type="ECO:0000313" key="2">
    <source>
        <dbReference type="EMBL" id="CAB9523888.1"/>
    </source>
</evidence>
<dbReference type="AlphaFoldDB" id="A0A9N8HV63"/>
<feature type="compositionally biased region" description="Low complexity" evidence="1">
    <location>
        <begin position="216"/>
        <end position="233"/>
    </location>
</feature>
<protein>
    <submittedName>
        <fullName evidence="2">Uncharacterized protein</fullName>
    </submittedName>
</protein>
<reference evidence="2" key="1">
    <citation type="submission" date="2020-06" db="EMBL/GenBank/DDBJ databases">
        <authorList>
            <consortium name="Plant Systems Biology data submission"/>
        </authorList>
    </citation>
    <scope>NUCLEOTIDE SEQUENCE</scope>
    <source>
        <strain evidence="2">D6</strain>
    </source>
</reference>
<comment type="caution">
    <text evidence="2">The sequence shown here is derived from an EMBL/GenBank/DDBJ whole genome shotgun (WGS) entry which is preliminary data.</text>
</comment>
<feature type="compositionally biased region" description="Basic residues" evidence="1">
    <location>
        <begin position="28"/>
        <end position="38"/>
    </location>
</feature>
<dbReference type="Proteomes" id="UP001153069">
    <property type="component" value="Unassembled WGS sequence"/>
</dbReference>
<evidence type="ECO:0000256" key="1">
    <source>
        <dbReference type="SAM" id="MobiDB-lite"/>
    </source>
</evidence>
<keyword evidence="3" id="KW-1185">Reference proteome</keyword>
<gene>
    <name evidence="2" type="ORF">SEMRO_1468_G275200.1</name>
</gene>
<organism evidence="2 3">
    <name type="scientific">Seminavis robusta</name>
    <dbReference type="NCBI Taxonomy" id="568900"/>
    <lineage>
        <taxon>Eukaryota</taxon>
        <taxon>Sar</taxon>
        <taxon>Stramenopiles</taxon>
        <taxon>Ochrophyta</taxon>
        <taxon>Bacillariophyta</taxon>
        <taxon>Bacillariophyceae</taxon>
        <taxon>Bacillariophycidae</taxon>
        <taxon>Naviculales</taxon>
        <taxon>Naviculaceae</taxon>
        <taxon>Seminavis</taxon>
    </lineage>
</organism>
<feature type="region of interest" description="Disordered" evidence="1">
    <location>
        <begin position="206"/>
        <end position="233"/>
    </location>
</feature>